<evidence type="ECO:0000256" key="1">
    <source>
        <dbReference type="SAM" id="Phobius"/>
    </source>
</evidence>
<name>A0A382WGG3_9ZZZZ</name>
<proteinExistence type="predicted"/>
<sequence length="51" mass="6273">MFTRVKNVLTNSMFYRRWIVYKWFWLVLAIGFLFWDPYGWVPGQYHLPGGD</sequence>
<keyword evidence="1" id="KW-1133">Transmembrane helix</keyword>
<dbReference type="AlphaFoldDB" id="A0A382WGG3"/>
<evidence type="ECO:0000313" key="2">
    <source>
        <dbReference type="EMBL" id="SVD57191.1"/>
    </source>
</evidence>
<dbReference type="EMBL" id="UINC01159218">
    <property type="protein sequence ID" value="SVD57191.1"/>
    <property type="molecule type" value="Genomic_DNA"/>
</dbReference>
<keyword evidence="1" id="KW-0812">Transmembrane</keyword>
<reference evidence="2" key="1">
    <citation type="submission" date="2018-05" db="EMBL/GenBank/DDBJ databases">
        <authorList>
            <person name="Lanie J.A."/>
            <person name="Ng W.-L."/>
            <person name="Kazmierczak K.M."/>
            <person name="Andrzejewski T.M."/>
            <person name="Davidsen T.M."/>
            <person name="Wayne K.J."/>
            <person name="Tettelin H."/>
            <person name="Glass J.I."/>
            <person name="Rusch D."/>
            <person name="Podicherti R."/>
            <person name="Tsui H.-C.T."/>
            <person name="Winkler M.E."/>
        </authorList>
    </citation>
    <scope>NUCLEOTIDE SEQUENCE</scope>
</reference>
<gene>
    <name evidence="2" type="ORF">METZ01_LOCUS410045</name>
</gene>
<protein>
    <submittedName>
        <fullName evidence="2">Uncharacterized protein</fullName>
    </submittedName>
</protein>
<accession>A0A382WGG3</accession>
<feature type="non-terminal residue" evidence="2">
    <location>
        <position position="51"/>
    </location>
</feature>
<feature type="transmembrane region" description="Helical" evidence="1">
    <location>
        <begin position="20"/>
        <end position="38"/>
    </location>
</feature>
<organism evidence="2">
    <name type="scientific">marine metagenome</name>
    <dbReference type="NCBI Taxonomy" id="408172"/>
    <lineage>
        <taxon>unclassified sequences</taxon>
        <taxon>metagenomes</taxon>
        <taxon>ecological metagenomes</taxon>
    </lineage>
</organism>
<keyword evidence="1" id="KW-0472">Membrane</keyword>